<dbReference type="RefSeq" id="WP_327780050.1">
    <property type="nucleotide sequence ID" value="NZ_JAYXUD010000013.1"/>
</dbReference>
<protein>
    <submittedName>
        <fullName evidence="1">Uncharacterized protein</fullName>
    </submittedName>
</protein>
<dbReference type="EMBL" id="JAYXUD010000013">
    <property type="protein sequence ID" value="MEC6899867.1"/>
    <property type="molecule type" value="Genomic_DNA"/>
</dbReference>
<accession>A0ABU6LJZ3</accession>
<comment type="caution">
    <text evidence="1">The sequence shown here is derived from an EMBL/GenBank/DDBJ whole genome shotgun (WGS) entry which is preliminary data.</text>
</comment>
<name>A0ABU6LJZ3_9GAMM</name>
<organism evidence="1 2">
    <name type="scientific">Photobacterium piscicola</name>
    <dbReference type="NCBI Taxonomy" id="1378299"/>
    <lineage>
        <taxon>Bacteria</taxon>
        <taxon>Pseudomonadati</taxon>
        <taxon>Pseudomonadota</taxon>
        <taxon>Gammaproteobacteria</taxon>
        <taxon>Vibrionales</taxon>
        <taxon>Vibrionaceae</taxon>
        <taxon>Photobacterium</taxon>
    </lineage>
</organism>
<dbReference type="Proteomes" id="UP001339429">
    <property type="component" value="Unassembled WGS sequence"/>
</dbReference>
<evidence type="ECO:0000313" key="1">
    <source>
        <dbReference type="EMBL" id="MEC6899867.1"/>
    </source>
</evidence>
<reference evidence="1 2" key="1">
    <citation type="submission" date="2024-01" db="EMBL/GenBank/DDBJ databases">
        <title>Active colonisers of the gastrointestinal tract of Atlantic salmon farmed in a warm water region.</title>
        <authorList>
            <person name="Bowman J.P."/>
        </authorList>
    </citation>
    <scope>NUCLEOTIDE SEQUENCE [LARGE SCALE GENOMIC DNA]</scope>
    <source>
        <strain evidence="1 2">S4MW1</strain>
    </source>
</reference>
<evidence type="ECO:0000313" key="2">
    <source>
        <dbReference type="Proteomes" id="UP001339429"/>
    </source>
</evidence>
<gene>
    <name evidence="1" type="ORF">VXS00_14550</name>
</gene>
<keyword evidence="2" id="KW-1185">Reference proteome</keyword>
<proteinExistence type="predicted"/>
<sequence>MSSTPTKWDNQIGNQVNNLTPQDCYRIVKAYEAGITIESIAACYDTATIQQIINAYWDLKIEVSNG</sequence>